<reference evidence="2" key="1">
    <citation type="submission" date="2019-02" db="EMBL/GenBank/DDBJ databases">
        <title>Isolation and identification of novel species under the genus Muribaculum.</title>
        <authorList>
            <person name="Miyake S."/>
            <person name="Ding Y."/>
            <person name="Low A."/>
            <person name="Soh M."/>
            <person name="Seedorf H."/>
        </authorList>
    </citation>
    <scope>NUCLEOTIDE SEQUENCE [LARGE SCALE GENOMIC DNA]</scope>
    <source>
        <strain evidence="2">H5</strain>
    </source>
</reference>
<evidence type="ECO:0000313" key="1">
    <source>
        <dbReference type="EMBL" id="QCD42195.1"/>
    </source>
</evidence>
<keyword evidence="2" id="KW-1185">Reference proteome</keyword>
<evidence type="ECO:0000313" key="2">
    <source>
        <dbReference type="Proteomes" id="UP000297149"/>
    </source>
</evidence>
<protein>
    <submittedName>
        <fullName evidence="1">Uncharacterized protein</fullName>
    </submittedName>
</protein>
<dbReference type="Proteomes" id="UP000297149">
    <property type="component" value="Chromosome"/>
</dbReference>
<proteinExistence type="predicted"/>
<dbReference type="RefSeq" id="WP_136415225.1">
    <property type="nucleotide sequence ID" value="NZ_CAXHQF010000003.1"/>
</dbReference>
<gene>
    <name evidence="1" type="ORF">E7747_07850</name>
</gene>
<dbReference type="KEGG" id="ddb:E7747_07850"/>
<name>A0A4P7W474_9BACT</name>
<dbReference type="AlphaFoldDB" id="A0A4P7W474"/>
<organism evidence="1 2">
    <name type="scientific">Duncaniella dubosii</name>
    <dbReference type="NCBI Taxonomy" id="2518971"/>
    <lineage>
        <taxon>Bacteria</taxon>
        <taxon>Pseudomonadati</taxon>
        <taxon>Bacteroidota</taxon>
        <taxon>Bacteroidia</taxon>
        <taxon>Bacteroidales</taxon>
        <taxon>Muribaculaceae</taxon>
        <taxon>Duncaniella</taxon>
    </lineage>
</organism>
<accession>A0A4P7W474</accession>
<dbReference type="EMBL" id="CP039396">
    <property type="protein sequence ID" value="QCD42195.1"/>
    <property type="molecule type" value="Genomic_DNA"/>
</dbReference>
<dbReference type="PROSITE" id="PS51257">
    <property type="entry name" value="PROKAR_LIPOPROTEIN"/>
    <property type="match status" value="1"/>
</dbReference>
<sequence>MVQKLSILLALALVGCSQSNELSGSSAQPHAAVASESIPAGFSVIEQHPDGYFIRLASAERASAATIRSIADTFNGEFDRVDLCLDITHERGDEYASIIGNQVFDHENDYIYSLNNTTK</sequence>